<reference evidence="1 2" key="1">
    <citation type="journal article" date="2019" name="Commun. Biol.">
        <title>The bagworm genome reveals a unique fibroin gene that provides high tensile strength.</title>
        <authorList>
            <person name="Kono N."/>
            <person name="Nakamura H."/>
            <person name="Ohtoshi R."/>
            <person name="Tomita M."/>
            <person name="Numata K."/>
            <person name="Arakawa K."/>
        </authorList>
    </citation>
    <scope>NUCLEOTIDE SEQUENCE [LARGE SCALE GENOMIC DNA]</scope>
</reference>
<keyword evidence="2" id="KW-1185">Reference proteome</keyword>
<protein>
    <submittedName>
        <fullName evidence="1">Uncharacterized protein</fullName>
    </submittedName>
</protein>
<sequence>MQIRADNSPSARDVALISRRAPIIQPGAAYIASLGCTRAPAPPGCVCDPSTDQTIDADDNFQSITHIVIFKTYHTYNQNIWIAASKGRRRRFDGRAPRRRSVFHILHRMRRAVNTRAPTASITAPAMAANAHLQIKRTADKIIRGVAKQKLLYFKG</sequence>
<dbReference type="EMBL" id="BGZK01000607">
    <property type="protein sequence ID" value="GBP52633.1"/>
    <property type="molecule type" value="Genomic_DNA"/>
</dbReference>
<proteinExistence type="predicted"/>
<evidence type="ECO:0000313" key="2">
    <source>
        <dbReference type="Proteomes" id="UP000299102"/>
    </source>
</evidence>
<name>A0A4C1WNN3_EUMVA</name>
<accession>A0A4C1WNN3</accession>
<dbReference type="Proteomes" id="UP000299102">
    <property type="component" value="Unassembled WGS sequence"/>
</dbReference>
<dbReference type="AlphaFoldDB" id="A0A4C1WNN3"/>
<evidence type="ECO:0000313" key="1">
    <source>
        <dbReference type="EMBL" id="GBP52633.1"/>
    </source>
</evidence>
<gene>
    <name evidence="1" type="ORF">EVAR_103068_1</name>
</gene>
<organism evidence="1 2">
    <name type="scientific">Eumeta variegata</name>
    <name type="common">Bagworm moth</name>
    <name type="synonym">Eumeta japonica</name>
    <dbReference type="NCBI Taxonomy" id="151549"/>
    <lineage>
        <taxon>Eukaryota</taxon>
        <taxon>Metazoa</taxon>
        <taxon>Ecdysozoa</taxon>
        <taxon>Arthropoda</taxon>
        <taxon>Hexapoda</taxon>
        <taxon>Insecta</taxon>
        <taxon>Pterygota</taxon>
        <taxon>Neoptera</taxon>
        <taxon>Endopterygota</taxon>
        <taxon>Lepidoptera</taxon>
        <taxon>Glossata</taxon>
        <taxon>Ditrysia</taxon>
        <taxon>Tineoidea</taxon>
        <taxon>Psychidae</taxon>
        <taxon>Oiketicinae</taxon>
        <taxon>Eumeta</taxon>
    </lineage>
</organism>
<comment type="caution">
    <text evidence="1">The sequence shown here is derived from an EMBL/GenBank/DDBJ whole genome shotgun (WGS) entry which is preliminary data.</text>
</comment>